<keyword evidence="1" id="KW-1133">Transmembrane helix</keyword>
<protein>
    <recommendedName>
        <fullName evidence="2">Extradiol ring-cleavage dioxygenase LigAB LigA subunit domain-containing protein</fullName>
    </recommendedName>
</protein>
<feature type="domain" description="Extradiol ring-cleavage dioxygenase LigAB LigA subunit" evidence="2">
    <location>
        <begin position="19"/>
        <end position="66"/>
    </location>
</feature>
<keyword evidence="1" id="KW-0812">Transmembrane</keyword>
<dbReference type="InterPro" id="IPR011986">
    <property type="entry name" value="Xdiol_dOase_LigA"/>
</dbReference>
<name>A0A501PHE9_9PROT</name>
<proteinExistence type="predicted"/>
<reference evidence="4" key="1">
    <citation type="submission" date="2019-06" db="EMBL/GenBank/DDBJ databases">
        <title>The complete genome of Emcibacter congregatus ZYLT.</title>
        <authorList>
            <person name="Zhao Z."/>
        </authorList>
    </citation>
    <scope>NUCLEOTIDE SEQUENCE [LARGE SCALE GENOMIC DNA]</scope>
    <source>
        <strain evidence="4">MCCC 1A06723</strain>
    </source>
</reference>
<dbReference type="Proteomes" id="UP000319148">
    <property type="component" value="Unassembled WGS sequence"/>
</dbReference>
<dbReference type="Gene3D" id="1.10.700.10">
    <property type="entry name" value="Dioxygenase LigAB, LigA subunit"/>
    <property type="match status" value="1"/>
</dbReference>
<evidence type="ECO:0000313" key="4">
    <source>
        <dbReference type="Proteomes" id="UP000319148"/>
    </source>
</evidence>
<dbReference type="EMBL" id="VFIY01000010">
    <property type="protein sequence ID" value="TPD59893.1"/>
    <property type="molecule type" value="Genomic_DNA"/>
</dbReference>
<comment type="caution">
    <text evidence="3">The sequence shown here is derived from an EMBL/GenBank/DDBJ whole genome shotgun (WGS) entry which is preliminary data.</text>
</comment>
<gene>
    <name evidence="3" type="ORF">FIV46_10460</name>
</gene>
<keyword evidence="4" id="KW-1185">Reference proteome</keyword>
<dbReference type="RefSeq" id="WP_139940864.1">
    <property type="nucleotide sequence ID" value="NZ_JBHSYP010000006.1"/>
</dbReference>
<keyword evidence="1" id="KW-0472">Membrane</keyword>
<accession>A0A501PHE9</accession>
<evidence type="ECO:0000256" key="1">
    <source>
        <dbReference type="SAM" id="Phobius"/>
    </source>
</evidence>
<dbReference type="OrthoDB" id="3478734at2"/>
<organism evidence="3 4">
    <name type="scientific">Emcibacter nanhaiensis</name>
    <dbReference type="NCBI Taxonomy" id="1505037"/>
    <lineage>
        <taxon>Bacteria</taxon>
        <taxon>Pseudomonadati</taxon>
        <taxon>Pseudomonadota</taxon>
        <taxon>Alphaproteobacteria</taxon>
        <taxon>Emcibacterales</taxon>
        <taxon>Emcibacteraceae</taxon>
        <taxon>Emcibacter</taxon>
    </lineage>
</organism>
<dbReference type="AlphaFoldDB" id="A0A501PHE9"/>
<evidence type="ECO:0000259" key="2">
    <source>
        <dbReference type="Pfam" id="PF07746"/>
    </source>
</evidence>
<feature type="transmembrane region" description="Helical" evidence="1">
    <location>
        <begin position="60"/>
        <end position="80"/>
    </location>
</feature>
<sequence length="88" mass="9577">MTQIATERALWDVTSGPDKIQQYMADPDAFLAPYGMSDEEKALMKEKNVKALADQGHSHMLLMLFFVAVSGGFSALPEYLGALNGPAQ</sequence>
<evidence type="ECO:0000313" key="3">
    <source>
        <dbReference type="EMBL" id="TPD59893.1"/>
    </source>
</evidence>
<dbReference type="Pfam" id="PF07746">
    <property type="entry name" value="LigA"/>
    <property type="match status" value="1"/>
</dbReference>
<dbReference type="InterPro" id="IPR036622">
    <property type="entry name" value="LigA_sf"/>
</dbReference>
<dbReference type="SUPFAM" id="SSF48076">
    <property type="entry name" value="LigA subunit of an aromatic-ring-opening dioxygenase LigAB"/>
    <property type="match status" value="1"/>
</dbReference>